<evidence type="ECO:0000313" key="1">
    <source>
        <dbReference type="EMBL" id="SEM05449.1"/>
    </source>
</evidence>
<accession>A0A1H7V8V4</accession>
<reference evidence="1 2" key="1">
    <citation type="submission" date="2016-10" db="EMBL/GenBank/DDBJ databases">
        <authorList>
            <person name="de Groot N.N."/>
        </authorList>
    </citation>
    <scope>NUCLEOTIDE SEQUENCE [LARGE SCALE GENOMIC DNA]</scope>
    <source>
        <strain evidence="1 2">DSM 100674</strain>
    </source>
</reference>
<sequence length="70" mass="7428">MGAATTIDSRLARMHRARDKVALMVVADAVYAPIFQRLDALIAEAETAGDVVARARAVVAQNAIRSNSSC</sequence>
<proteinExistence type="predicted"/>
<dbReference type="AlphaFoldDB" id="A0A1H7V8V4"/>
<gene>
    <name evidence="1" type="ORF">SAMN05443999_1122</name>
</gene>
<dbReference type="EMBL" id="FOAG01000012">
    <property type="protein sequence ID" value="SEM05449.1"/>
    <property type="molecule type" value="Genomic_DNA"/>
</dbReference>
<protein>
    <submittedName>
        <fullName evidence="1">Uncharacterized protein</fullName>
    </submittedName>
</protein>
<evidence type="ECO:0000313" key="2">
    <source>
        <dbReference type="Proteomes" id="UP000199582"/>
    </source>
</evidence>
<keyword evidence="2" id="KW-1185">Reference proteome</keyword>
<dbReference type="Proteomes" id="UP000199582">
    <property type="component" value="Unassembled WGS sequence"/>
</dbReference>
<name>A0A1H7V8V4_9RHOB</name>
<organism evidence="1 2">
    <name type="scientific">Roseovarius azorensis</name>
    <dbReference type="NCBI Taxonomy" id="1287727"/>
    <lineage>
        <taxon>Bacteria</taxon>
        <taxon>Pseudomonadati</taxon>
        <taxon>Pseudomonadota</taxon>
        <taxon>Alphaproteobacteria</taxon>
        <taxon>Rhodobacterales</taxon>
        <taxon>Roseobacteraceae</taxon>
        <taxon>Roseovarius</taxon>
    </lineage>
</organism>